<feature type="region of interest" description="Disordered" evidence="3">
    <location>
        <begin position="3216"/>
        <end position="3254"/>
    </location>
</feature>
<feature type="region of interest" description="Disordered" evidence="3">
    <location>
        <begin position="333"/>
        <end position="369"/>
    </location>
</feature>
<gene>
    <name evidence="4" type="ORF">AB1Y20_007408</name>
</gene>
<feature type="compositionally biased region" description="Low complexity" evidence="3">
    <location>
        <begin position="241"/>
        <end position="253"/>
    </location>
</feature>
<feature type="region of interest" description="Disordered" evidence="3">
    <location>
        <begin position="1801"/>
        <end position="1858"/>
    </location>
</feature>
<evidence type="ECO:0000256" key="2">
    <source>
        <dbReference type="SAM" id="Coils"/>
    </source>
</evidence>
<feature type="compositionally biased region" description="Basic and acidic residues" evidence="3">
    <location>
        <begin position="85"/>
        <end position="105"/>
    </location>
</feature>
<accession>A0AB34IXW5</accession>
<evidence type="ECO:0000256" key="3">
    <source>
        <dbReference type="SAM" id="MobiDB-lite"/>
    </source>
</evidence>
<feature type="compositionally biased region" description="Basic and acidic residues" evidence="3">
    <location>
        <begin position="1804"/>
        <end position="1837"/>
    </location>
</feature>
<dbReference type="PROSITE" id="PS50096">
    <property type="entry name" value="IQ"/>
    <property type="match status" value="2"/>
</dbReference>
<name>A0AB34IXW5_PRYPA</name>
<dbReference type="EMBL" id="JBGBPQ010000017">
    <property type="protein sequence ID" value="KAL1507798.1"/>
    <property type="molecule type" value="Genomic_DNA"/>
</dbReference>
<feature type="coiled-coil region" evidence="2">
    <location>
        <begin position="464"/>
        <end position="503"/>
    </location>
</feature>
<dbReference type="SMART" id="SM00368">
    <property type="entry name" value="LRR_RI"/>
    <property type="match status" value="15"/>
</dbReference>
<feature type="coiled-coil region" evidence="2">
    <location>
        <begin position="563"/>
        <end position="609"/>
    </location>
</feature>
<organism evidence="4 5">
    <name type="scientific">Prymnesium parvum</name>
    <name type="common">Toxic golden alga</name>
    <dbReference type="NCBI Taxonomy" id="97485"/>
    <lineage>
        <taxon>Eukaryota</taxon>
        <taxon>Haptista</taxon>
        <taxon>Haptophyta</taxon>
        <taxon>Prymnesiophyceae</taxon>
        <taxon>Prymnesiales</taxon>
        <taxon>Prymnesiaceae</taxon>
        <taxon>Prymnesium</taxon>
    </lineage>
</organism>
<protein>
    <submittedName>
        <fullName evidence="4">Uncharacterized protein</fullName>
    </submittedName>
</protein>
<proteinExistence type="predicted"/>
<dbReference type="InterPro" id="IPR035892">
    <property type="entry name" value="C2_domain_sf"/>
</dbReference>
<dbReference type="InterPro" id="IPR032675">
    <property type="entry name" value="LRR_dom_sf"/>
</dbReference>
<dbReference type="InterPro" id="IPR000048">
    <property type="entry name" value="IQ_motif_EF-hand-BS"/>
</dbReference>
<dbReference type="PANTHER" id="PTHR24111:SF0">
    <property type="entry name" value="LEUCINE-RICH REPEAT-CONTAINING PROTEIN"/>
    <property type="match status" value="1"/>
</dbReference>
<feature type="region of interest" description="Disordered" evidence="3">
    <location>
        <begin position="921"/>
        <end position="953"/>
    </location>
</feature>
<dbReference type="Pfam" id="PF13516">
    <property type="entry name" value="LRR_6"/>
    <property type="match status" value="5"/>
</dbReference>
<feature type="region of interest" description="Disordered" evidence="3">
    <location>
        <begin position="1602"/>
        <end position="1633"/>
    </location>
</feature>
<feature type="region of interest" description="Disordered" evidence="3">
    <location>
        <begin position="1"/>
        <end position="223"/>
    </location>
</feature>
<feature type="region of interest" description="Disordered" evidence="3">
    <location>
        <begin position="829"/>
        <end position="853"/>
    </location>
</feature>
<feature type="region of interest" description="Disordered" evidence="3">
    <location>
        <begin position="1116"/>
        <end position="1151"/>
    </location>
</feature>
<feature type="region of interest" description="Disordered" evidence="3">
    <location>
        <begin position="1213"/>
        <end position="1253"/>
    </location>
</feature>
<feature type="region of interest" description="Disordered" evidence="3">
    <location>
        <begin position="1308"/>
        <end position="1349"/>
    </location>
</feature>
<feature type="coiled-coil region" evidence="2">
    <location>
        <begin position="662"/>
        <end position="701"/>
    </location>
</feature>
<feature type="region of interest" description="Disordered" evidence="3">
    <location>
        <begin position="1012"/>
        <end position="1054"/>
    </location>
</feature>
<feature type="region of interest" description="Disordered" evidence="3">
    <location>
        <begin position="724"/>
        <end position="755"/>
    </location>
</feature>
<dbReference type="InterPro" id="IPR001611">
    <property type="entry name" value="Leu-rich_rpt"/>
</dbReference>
<feature type="compositionally biased region" description="Basic and acidic residues" evidence="3">
    <location>
        <begin position="194"/>
        <end position="212"/>
    </location>
</feature>
<feature type="compositionally biased region" description="Polar residues" evidence="3">
    <location>
        <begin position="66"/>
        <end position="76"/>
    </location>
</feature>
<feature type="compositionally biased region" description="Basic and acidic residues" evidence="3">
    <location>
        <begin position="927"/>
        <end position="944"/>
    </location>
</feature>
<sequence length="3744" mass="402081">MRQDEEEYALDFNADWGGTDVASAAGVRQEKTGNRGKGGANDGANASRGRKTSEESLSRRAKRSQGQHASAGESTTEAVSRRAARSAEKRRDNLGESKEDARGRGDAAGTSDEDEEYALDFNEDWGDTDVASAAGSGREVTGHRGKGGADDGANVSRGSKGAEESLSRRAKRSQGQQALAGESATGAVSRRAARGAENRRDNLGESKADTRGRGGAAEASDDEAYALDFDADWGSADAESAPRVSSGRPGSSSTEWDSGKDNMSVFKAGSSFSQAARLVAETKAKVDGLREKVAGLKGKAYAQDRSELNREIRELEEADEYIEALKVVAASPGSMASLSGGGNDSTREEKADIGRRRRGGREEQSIVSDSKAIEAARVVAETKAKVDALREKVAGMKGKAYAQDRSELNREIRELEEADVYIDALKVVAANPGAASTPTTSMEGSGTSILKVEQKRAPEAARVVAETKAKIDALREKVAGMKGKAYAQDRSELNREIRELEEADEYLDALKVVAANPGAVSTPSARNGASPRAQDGSFGSRPRDAREETVASNSAASTAARVVAETKAKIDALREKVAGMKGKAYAQDRSELNREIRELEEADEYIEALKVVAANPGDVSTPTARNGAASRAAEESFGRRRRGGREESVASEPAASTAGRVVAETKAKIDELREKVAGMKGKAYAQDRSELNREIRELEESDEYIEALKVVAANPGVMAKPSARNGAAAMAGEESFGRRRDEREQPVASDSSVSAAGRVVAETKAKIDELREKVAGMKGKAYAQDRSELNREIRELEEADEYIEALKVVAANPVHVAAANARGGVEGIAEEEGSRRRRRVGKEDSAASNSAASTAAHVVAETKAKIDALREKVAGMKGKAYAQDRSELNREIRELEEADEYIDALKVVAANSGTVLTPTTRDVASARTEEEGSTLRRRGEREESAASESAASTAARIVAETKAKIDELREEVAGMKGKAYAQDRSELNREIRELEEADEYIEALKVVAANPGAVSTPSAREGGEGNVEQESFRRRRRGGQEDSASSNSAASTAAHMVAETKAKIDALREKVAGLKGKAYAQDRSELNREIRELEEADEYIEALKVVAADPGAVLTPTARDGASAGTEIESSSLRRRGGREESVASGSGASTAARVVAETKAKIDELREKVAGMKGKVYAQDRSELNREIRELEEADEYIDALKVVAANPGTVAAANTREGGEGNVERESSHRRRRGGKEESAASNSAASTAGRVVAETKAKIDELREKVAGLKGKAYAQDRSELNREIRELEEADEYIEALKVVAANPGDVSTPTARDGASAGTEEESSSLRRRGEREESVASDSAASTAARVVAETKAKIDELREKVAGLKGKAYAQDRSELNREIRELEQADEYIEALKVVAANPGAVATPAAHDGASAKAEEVSVDSRRRSEREESVASDSAASTAARVVAETKAKVDQLREKVADLKGKAYAQDRSELNREIRELEESDVFLDALRVVNSNPKTDIAPATDVLLSSGTTSTGANKESSEAARIVAETKAKIDELREKVAGMKGKAYAQDRSELNREIRELEQADEYIDALKVVEANLGAVATRTVLEDQPVRSDQTGFERQRGDGTETQASSDSKAPEAARVVAETKAKVIALREKVAGMKGKAYAQDRSELNREIRELEEADEYIEALKLVETNTGATIAPESSMLGSSSLIPSVSDNKVLEAARMVAETKARVMGLREKVAGMKGKAYAQDRSELNREIRTLEEADEYIDALKVLEANREIAGRSAESANIVGTQMSEAAIVPSDSAADTHDALEPKVEKKVSATDHEIRTLDDPSEDPHSKRSHKEIVPSSGSAQLVRQERPAQERLHYRVVPRLRVKLDGSARVALTLKVKVDRFAIPDTEDEIATKSVLQTPVAPDAIAEPARSLNVNEDSPDASDVEDDLAIVVEIHRLDMAPETAESLSVRRLQLEVDVLGLQSHSGSQLHLGSPSASPYKKSAAFASPYLSTHNRTETISLRSLAVRGTAHLFFQLKTPLARGSKSRRVVREALRSATTEDSDIYIVLHGLGGAETGASQELATGIVNLEELEQLDRNLHMAWIRLVPDGETQALGEVQVSVSCLRALKLIRRELDEGYVDEPEEQDIFTNDNLEQAASQPPWSETPDSWKLGINVFFVELSSLPERVTCYMLHVDVNGSSFQSRSCRCSPGWTQQQLVLPLKIDRDVYCGPGTADFPEFRRVACTLGQKLNSDQGSLPADGLIIRLVELHEGRWFVRATSQFDVRQLLSMPPDDIDGSLEDTIGAVVAHFKMRLHTSTLIRALQSYQAPSPASQLPSTSTTNDAEELNLRVEGIQLLPSAPTLPRGSRGVLEVQLGSGSVMLHAPLTSRIFLIPAPGQRSVSKMEWNKSLRVPRHGILWHALSNALDASGDEHSNLSFSLLVCSTSRAVPSWKDGSAHAVGASTSTRTLIGTGTWNLRRQLLSGRDAVQERSSLLDGRGVPVAVVWFTMAANAALEAIASDSHAQLPLPPLASRKRAADVLVQVSLCVARLQAGVRGLLQRKHLRMERGEFAQTMRVCIHKLVLPPELCFPEKVSAAAVQVELAGVLLIKKDNLEGGAMRPRAGNEVVFETERTLPVERGSIPFGIIREGLRFGANKCCLKVTVAAERLIRGKASAALQLFTEQRFSLGEVLLDLRELLRTGSDLLEHPFSLHTKAKSTSAALGANVVITLEAVEALASLQKLFKLPSDQPSGGLKSTVVLKRLRLKSVLILQAYARGFVARTRRKIKTNVHGIDLEEMRISISELRMTNADAGGLPQLMPGQMLRLELALDELTSASGSDHPAPSLGRDDAPNFKADATSDWFALPEGLQPAAEEYLSDAIDADAAPPRVPLSIELRVSMRHGGHARGVLRDALYRNQLTRGTVEVRLVARTEDASEQTWFEPTGARDVHRSAFWMDDPPFATERTLATASLPILSLTPTSDLEEAAAPSLPLTTPTGAVLGDVHLEVTGVQVLRRLHIANRLRLKDDELSSPPEASPAAWRRGARTNDEGESIYDKPDVVDQFRDKIISAAIAQCEQAGKLDLAAFFCNPGLTELTLLWPRLSSARELRLAFCLSFRDASVLTQTLAATSRLLLLDLSSCDVQDDGATVVASILREAQCELHTVILRANRIRVRGAAALGRALSLNQTLTLLDLSANHLKDAGASALCSGSDPDAAESVLFEPIEAEEPLSRRERRRSTGTGESAPVRRARRRSMGQEVVGGLERNSGLRTLLLSINSLTYRSFEPLAGALTGHASLTELDLSVNRLEGDEGMNSVRDAPNDRPNAVGRSTPQLSSDAKWRWPQALESFGSFLASIPNLARLKVQHCGERAMVGAFLGTAMEIGAAPLEVNMQGCPLSAAACGALLRGLKARGAGGPSLLNLEGCLKHSELHRQELWATLLGDHASARRLNLGFNGIEDGGGVDALCAALAKNTTLRTLDLGSNPLSLGTVGALCDALSTQAGLEGLNLSNTMIGSSGAARLAQWLLGGACGLTSLELDGCGLGADGAAVLKDVLAKPSKAAPLRRLRLEYNQLCEGGAAELAKGLAVNPVLTALYIGTNMLGEGGARAISKALALNSSLQTLDIGDNAIGPAGFRMILEAARAQRVLTALDASDNELGDEGAEALARDLMLSAFRFVRLAGNGIQGPGGRSLAGSLSSSDELLFLDATRNSSMEYQDSVRIKLHNNLHINQQHDNPLDTMGSADDYAS</sequence>
<feature type="region of interest" description="Disordered" evidence="3">
    <location>
        <begin position="1411"/>
        <end position="1446"/>
    </location>
</feature>
<comment type="caution">
    <text evidence="4">The sequence shown here is derived from an EMBL/GenBank/DDBJ whole genome shotgun (WGS) entry which is preliminary data.</text>
</comment>
<feature type="coiled-coil region" evidence="2">
    <location>
        <begin position="279"/>
        <end position="325"/>
    </location>
</feature>
<dbReference type="Proteomes" id="UP001515480">
    <property type="component" value="Unassembled WGS sequence"/>
</dbReference>
<feature type="coiled-coil region" evidence="2">
    <location>
        <begin position="1446"/>
        <end position="1492"/>
    </location>
</feature>
<feature type="coiled-coil region" evidence="2">
    <location>
        <begin position="1656"/>
        <end position="1686"/>
    </location>
</feature>
<feature type="coiled-coil region" evidence="2">
    <location>
        <begin position="859"/>
        <end position="898"/>
    </location>
</feature>
<feature type="compositionally biased region" description="Basic and acidic residues" evidence="3">
    <location>
        <begin position="632"/>
        <end position="648"/>
    </location>
</feature>
<feature type="coiled-coil region" evidence="2">
    <location>
        <begin position="379"/>
        <end position="418"/>
    </location>
</feature>
<feature type="region of interest" description="Disordered" evidence="3">
    <location>
        <begin position="519"/>
        <end position="560"/>
    </location>
</feature>
<feature type="compositionally biased region" description="Basic and acidic residues" evidence="3">
    <location>
        <begin position="1422"/>
        <end position="1439"/>
    </location>
</feature>
<feature type="coiled-coil region" evidence="2">
    <location>
        <begin position="1531"/>
        <end position="1577"/>
    </location>
</feature>
<dbReference type="Gene3D" id="2.60.40.150">
    <property type="entry name" value="C2 domain"/>
    <property type="match status" value="1"/>
</dbReference>
<keyword evidence="5" id="KW-1185">Reference proteome</keyword>
<feature type="compositionally biased region" description="Basic and acidic residues" evidence="3">
    <location>
        <begin position="1602"/>
        <end position="1619"/>
    </location>
</feature>
<feature type="region of interest" description="Disordered" evidence="3">
    <location>
        <begin position="617"/>
        <end position="657"/>
    </location>
</feature>
<feature type="compositionally biased region" description="Low complexity" evidence="3">
    <location>
        <begin position="550"/>
        <end position="560"/>
    </location>
</feature>
<dbReference type="Gene3D" id="3.80.10.10">
    <property type="entry name" value="Ribonuclease Inhibitor"/>
    <property type="match status" value="5"/>
</dbReference>
<feature type="coiled-coil region" evidence="2">
    <location>
        <begin position="1057"/>
        <end position="1103"/>
    </location>
</feature>
<feature type="compositionally biased region" description="Basic and acidic residues" evidence="3">
    <location>
        <begin position="345"/>
        <end position="364"/>
    </location>
</feature>
<feature type="compositionally biased region" description="Acidic residues" evidence="3">
    <location>
        <begin position="111"/>
        <end position="127"/>
    </location>
</feature>
<dbReference type="SMART" id="SM00015">
    <property type="entry name" value="IQ"/>
    <property type="match status" value="2"/>
</dbReference>
<evidence type="ECO:0000313" key="4">
    <source>
        <dbReference type="EMBL" id="KAL1507798.1"/>
    </source>
</evidence>
<dbReference type="InterPro" id="IPR052201">
    <property type="entry name" value="LRR-containing_regulator"/>
</dbReference>
<evidence type="ECO:0000256" key="1">
    <source>
        <dbReference type="ARBA" id="ARBA00022737"/>
    </source>
</evidence>
<feature type="region of interest" description="Disordered" evidence="3">
    <location>
        <begin position="3022"/>
        <end position="3046"/>
    </location>
</feature>
<feature type="compositionally biased region" description="Low complexity" evidence="3">
    <location>
        <begin position="1242"/>
        <end position="1251"/>
    </location>
</feature>
<feature type="coiled-coil region" evidence="2">
    <location>
        <begin position="1255"/>
        <end position="1301"/>
    </location>
</feature>
<dbReference type="PANTHER" id="PTHR24111">
    <property type="entry name" value="LEUCINE-RICH REPEAT-CONTAINING PROTEIN 34"/>
    <property type="match status" value="1"/>
</dbReference>
<keyword evidence="1" id="KW-0677">Repeat</keyword>
<feature type="compositionally biased region" description="Low complexity" evidence="3">
    <location>
        <begin position="1043"/>
        <end position="1054"/>
    </location>
</feature>
<dbReference type="SUPFAM" id="SSF52047">
    <property type="entry name" value="RNI-like"/>
    <property type="match status" value="2"/>
</dbReference>
<feature type="region of interest" description="Disordered" evidence="3">
    <location>
        <begin position="236"/>
        <end position="264"/>
    </location>
</feature>
<reference evidence="4 5" key="1">
    <citation type="journal article" date="2024" name="Science">
        <title>Giant polyketide synthase enzymes in the biosynthesis of giant marine polyether toxins.</title>
        <authorList>
            <person name="Fallon T.R."/>
            <person name="Shende V.V."/>
            <person name="Wierzbicki I.H."/>
            <person name="Pendleton A.L."/>
            <person name="Watervoot N.F."/>
            <person name="Auber R.P."/>
            <person name="Gonzalez D.J."/>
            <person name="Wisecaver J.H."/>
            <person name="Moore B.S."/>
        </authorList>
    </citation>
    <scope>NUCLEOTIDE SEQUENCE [LARGE SCALE GENOMIC DNA]</scope>
    <source>
        <strain evidence="4 5">12B1</strain>
    </source>
</reference>
<evidence type="ECO:0000313" key="5">
    <source>
        <dbReference type="Proteomes" id="UP001515480"/>
    </source>
</evidence>
<feature type="compositionally biased region" description="Basic and acidic residues" evidence="3">
    <location>
        <begin position="1329"/>
        <end position="1340"/>
    </location>
</feature>
<keyword evidence="2" id="KW-0175">Coiled coil</keyword>
<feature type="compositionally biased region" description="Basic and acidic residues" evidence="3">
    <location>
        <begin position="1219"/>
        <end position="1229"/>
    </location>
</feature>
<feature type="compositionally biased region" description="Basic and acidic residues" evidence="3">
    <location>
        <begin position="735"/>
        <end position="745"/>
    </location>
</feature>
<feature type="region of interest" description="Disordered" evidence="3">
    <location>
        <begin position="3306"/>
        <end position="3329"/>
    </location>
</feature>